<protein>
    <submittedName>
        <fullName evidence="3">Glycosyltransferase</fullName>
    </submittedName>
</protein>
<keyword evidence="1" id="KW-1133">Transmembrane helix</keyword>
<comment type="caution">
    <text evidence="3">The sequence shown here is derived from an EMBL/GenBank/DDBJ whole genome shotgun (WGS) entry which is preliminary data.</text>
</comment>
<name>A0ABP9HR30_9FLAO</name>
<gene>
    <name evidence="3" type="ORF">GCM10023315_28410</name>
</gene>
<dbReference type="InterPro" id="IPR001296">
    <property type="entry name" value="Glyco_trans_1"/>
</dbReference>
<feature type="domain" description="Glycosyl transferase family 1" evidence="2">
    <location>
        <begin position="190"/>
        <end position="353"/>
    </location>
</feature>
<feature type="transmembrane region" description="Helical" evidence="1">
    <location>
        <begin position="71"/>
        <end position="94"/>
    </location>
</feature>
<dbReference type="Gene3D" id="3.40.50.2000">
    <property type="entry name" value="Glycogen Phosphorylase B"/>
    <property type="match status" value="1"/>
</dbReference>
<reference evidence="4" key="1">
    <citation type="journal article" date="2019" name="Int. J. Syst. Evol. Microbiol.">
        <title>The Global Catalogue of Microorganisms (GCM) 10K type strain sequencing project: providing services to taxonomists for standard genome sequencing and annotation.</title>
        <authorList>
            <consortium name="The Broad Institute Genomics Platform"/>
            <consortium name="The Broad Institute Genome Sequencing Center for Infectious Disease"/>
            <person name="Wu L."/>
            <person name="Ma J."/>
        </authorList>
    </citation>
    <scope>NUCLEOTIDE SEQUENCE [LARGE SCALE GENOMIC DNA]</scope>
    <source>
        <strain evidence="4">JCM 18287</strain>
    </source>
</reference>
<accession>A0ABP9HR30</accession>
<sequence>MRFLIISHALHKIKKEDVFSYAPYVREMNLWLKYVDKVSIIAPITKEKISTIDIAYKHDNLMFKKIPSIQFTSILSSIFSVIKLPYILIVIFIGCLKADHIHLRCPGNIGLLGCFIQILFPGKIKTAKYAGNWDPIAKQPISYRLQKWILSNTLLTKNIKVLVYGKWENQSKNIIPFFTATFNNSEKEGPFNRSYTGELKFIFVGSLVKGKRPLLSIKIIEALHKQGKDISLDIFGDGVLKESLKDYIKENKLENIITIHGNKPKEVIKKALKKAHFSILPSKSEGWPKAIAEAMFFGVVPIATKISCVPFMLDYGRRGVIIEPGLEECIKEISRYLKDETKLKLMSKAAFKWSQNYTLDVFETEISKLLKE</sequence>
<evidence type="ECO:0000313" key="4">
    <source>
        <dbReference type="Proteomes" id="UP001501692"/>
    </source>
</evidence>
<dbReference type="RefSeq" id="WP_345170056.1">
    <property type="nucleotide sequence ID" value="NZ_BAABJK010000009.1"/>
</dbReference>
<dbReference type="PANTHER" id="PTHR12526">
    <property type="entry name" value="GLYCOSYLTRANSFERASE"/>
    <property type="match status" value="1"/>
</dbReference>
<dbReference type="SUPFAM" id="SSF53756">
    <property type="entry name" value="UDP-Glycosyltransferase/glycogen phosphorylase"/>
    <property type="match status" value="1"/>
</dbReference>
<evidence type="ECO:0000259" key="2">
    <source>
        <dbReference type="Pfam" id="PF00534"/>
    </source>
</evidence>
<keyword evidence="4" id="KW-1185">Reference proteome</keyword>
<evidence type="ECO:0000256" key="1">
    <source>
        <dbReference type="SAM" id="Phobius"/>
    </source>
</evidence>
<dbReference type="Pfam" id="PF00534">
    <property type="entry name" value="Glycos_transf_1"/>
    <property type="match status" value="1"/>
</dbReference>
<dbReference type="EMBL" id="BAABJK010000009">
    <property type="protein sequence ID" value="GAA4975948.1"/>
    <property type="molecule type" value="Genomic_DNA"/>
</dbReference>
<organism evidence="3 4">
    <name type="scientific">Algibacter aquimarinus</name>
    <dbReference type="NCBI Taxonomy" id="1136748"/>
    <lineage>
        <taxon>Bacteria</taxon>
        <taxon>Pseudomonadati</taxon>
        <taxon>Bacteroidota</taxon>
        <taxon>Flavobacteriia</taxon>
        <taxon>Flavobacteriales</taxon>
        <taxon>Flavobacteriaceae</taxon>
        <taxon>Algibacter</taxon>
    </lineage>
</organism>
<proteinExistence type="predicted"/>
<keyword evidence="1" id="KW-0812">Transmembrane</keyword>
<keyword evidence="1" id="KW-0472">Membrane</keyword>
<dbReference type="Proteomes" id="UP001501692">
    <property type="component" value="Unassembled WGS sequence"/>
</dbReference>
<evidence type="ECO:0000313" key="3">
    <source>
        <dbReference type="EMBL" id="GAA4975948.1"/>
    </source>
</evidence>
<dbReference type="PANTHER" id="PTHR12526:SF630">
    <property type="entry name" value="GLYCOSYLTRANSFERASE"/>
    <property type="match status" value="1"/>
</dbReference>